<dbReference type="PANTHER" id="PTHR47354">
    <property type="entry name" value="NADH OXIDOREDUCTASE HCR"/>
    <property type="match status" value="1"/>
</dbReference>
<keyword evidence="10" id="KW-0408">Iron</keyword>
<gene>
    <name evidence="15" type="ORF">HUK65_08270</name>
</gene>
<comment type="subcellular location">
    <subcellularLocation>
        <location evidence="2">Membrane</location>
        <topology evidence="2">Multi-pass membrane protein</topology>
    </subcellularLocation>
</comment>
<dbReference type="Proteomes" id="UP000529417">
    <property type="component" value="Unassembled WGS sequence"/>
</dbReference>
<evidence type="ECO:0000256" key="8">
    <source>
        <dbReference type="ARBA" id="ARBA00022989"/>
    </source>
</evidence>
<dbReference type="GO" id="GO:0016491">
    <property type="term" value="F:oxidoreductase activity"/>
    <property type="evidence" value="ECO:0007669"/>
    <property type="project" value="UniProtKB-KW"/>
</dbReference>
<dbReference type="PRINTS" id="PR00410">
    <property type="entry name" value="PHEHYDRXLASE"/>
</dbReference>
<dbReference type="InterPro" id="IPR017927">
    <property type="entry name" value="FAD-bd_FR_type"/>
</dbReference>
<keyword evidence="16" id="KW-1185">Reference proteome</keyword>
<evidence type="ECO:0000256" key="12">
    <source>
        <dbReference type="ARBA" id="ARBA00023136"/>
    </source>
</evidence>
<dbReference type="GO" id="GO:0050660">
    <property type="term" value="F:flavin adenine dinucleotide binding"/>
    <property type="evidence" value="ECO:0007669"/>
    <property type="project" value="TreeGrafter"/>
</dbReference>
<protein>
    <submittedName>
        <fullName evidence="15">Ferric reductase-like transmembrane domain-containing protein</fullName>
    </submittedName>
</protein>
<dbReference type="Pfam" id="PF00175">
    <property type="entry name" value="NAD_binding_1"/>
    <property type="match status" value="1"/>
</dbReference>
<dbReference type="Pfam" id="PF08022">
    <property type="entry name" value="FAD_binding_8"/>
    <property type="match status" value="1"/>
</dbReference>
<feature type="transmembrane region" description="Helical" evidence="13">
    <location>
        <begin position="187"/>
        <end position="208"/>
    </location>
</feature>
<dbReference type="InterPro" id="IPR039261">
    <property type="entry name" value="FNR_nucleotide-bd"/>
</dbReference>
<dbReference type="GO" id="GO:0046872">
    <property type="term" value="F:metal ion binding"/>
    <property type="evidence" value="ECO:0007669"/>
    <property type="project" value="UniProtKB-KW"/>
</dbReference>
<dbReference type="RefSeq" id="WP_179905684.1">
    <property type="nucleotide sequence ID" value="NZ_JACBXS010000013.1"/>
</dbReference>
<evidence type="ECO:0000256" key="4">
    <source>
        <dbReference type="ARBA" id="ARBA00022692"/>
    </source>
</evidence>
<keyword evidence="6" id="KW-0479">Metal-binding</keyword>
<keyword evidence="8 13" id="KW-1133">Transmembrane helix</keyword>
<dbReference type="InterPro" id="IPR050415">
    <property type="entry name" value="MRET"/>
</dbReference>
<evidence type="ECO:0000256" key="3">
    <source>
        <dbReference type="ARBA" id="ARBA00022630"/>
    </source>
</evidence>
<evidence type="ECO:0000313" key="16">
    <source>
        <dbReference type="Proteomes" id="UP000529417"/>
    </source>
</evidence>
<dbReference type="SUPFAM" id="SSF63380">
    <property type="entry name" value="Riboflavin synthase domain-like"/>
    <property type="match status" value="1"/>
</dbReference>
<keyword evidence="9" id="KW-0560">Oxidoreductase</keyword>
<dbReference type="EMBL" id="JACBXS010000013">
    <property type="protein sequence ID" value="NYS24987.1"/>
    <property type="molecule type" value="Genomic_DNA"/>
</dbReference>
<keyword evidence="12 13" id="KW-0472">Membrane</keyword>
<feature type="transmembrane region" description="Helical" evidence="13">
    <location>
        <begin position="462"/>
        <end position="481"/>
    </location>
</feature>
<evidence type="ECO:0000256" key="10">
    <source>
        <dbReference type="ARBA" id="ARBA00023004"/>
    </source>
</evidence>
<dbReference type="GO" id="GO:0051537">
    <property type="term" value="F:2 iron, 2 sulfur cluster binding"/>
    <property type="evidence" value="ECO:0007669"/>
    <property type="project" value="UniProtKB-KW"/>
</dbReference>
<keyword evidence="3" id="KW-0285">Flavoprotein</keyword>
<evidence type="ECO:0000256" key="9">
    <source>
        <dbReference type="ARBA" id="ARBA00023002"/>
    </source>
</evidence>
<feature type="transmembrane region" description="Helical" evidence="13">
    <location>
        <begin position="12"/>
        <end position="29"/>
    </location>
</feature>
<comment type="caution">
    <text evidence="15">The sequence shown here is derived from an EMBL/GenBank/DDBJ whole genome shotgun (WGS) entry which is preliminary data.</text>
</comment>
<keyword evidence="11" id="KW-0411">Iron-sulfur</keyword>
<evidence type="ECO:0000313" key="15">
    <source>
        <dbReference type="EMBL" id="NYS24987.1"/>
    </source>
</evidence>
<dbReference type="InterPro" id="IPR001433">
    <property type="entry name" value="OxRdtase_FAD/NAD-bd"/>
</dbReference>
<feature type="transmembrane region" description="Helical" evidence="13">
    <location>
        <begin position="82"/>
        <end position="103"/>
    </location>
</feature>
<evidence type="ECO:0000256" key="2">
    <source>
        <dbReference type="ARBA" id="ARBA00004141"/>
    </source>
</evidence>
<feature type="transmembrane region" description="Helical" evidence="13">
    <location>
        <begin position="123"/>
        <end position="143"/>
    </location>
</feature>
<keyword evidence="7" id="KW-0274">FAD</keyword>
<evidence type="ECO:0000256" key="11">
    <source>
        <dbReference type="ARBA" id="ARBA00023014"/>
    </source>
</evidence>
<proteinExistence type="predicted"/>
<dbReference type="InterPro" id="IPR013112">
    <property type="entry name" value="FAD-bd_8"/>
</dbReference>
<dbReference type="Gene3D" id="2.40.30.10">
    <property type="entry name" value="Translation factors"/>
    <property type="match status" value="1"/>
</dbReference>
<dbReference type="PROSITE" id="PS51384">
    <property type="entry name" value="FAD_FR"/>
    <property type="match status" value="1"/>
</dbReference>
<dbReference type="Pfam" id="PF01794">
    <property type="entry name" value="Ferric_reduct"/>
    <property type="match status" value="1"/>
</dbReference>
<dbReference type="Gene3D" id="3.40.50.80">
    <property type="entry name" value="Nucleotide-binding domain of ferredoxin-NADP reductase (FNR) module"/>
    <property type="match status" value="1"/>
</dbReference>
<evidence type="ECO:0000256" key="6">
    <source>
        <dbReference type="ARBA" id="ARBA00022723"/>
    </source>
</evidence>
<feature type="transmembrane region" description="Helical" evidence="13">
    <location>
        <begin position="155"/>
        <end position="175"/>
    </location>
</feature>
<dbReference type="AlphaFoldDB" id="A0A7Z0HZ64"/>
<evidence type="ECO:0000256" key="1">
    <source>
        <dbReference type="ARBA" id="ARBA00001974"/>
    </source>
</evidence>
<dbReference type="GO" id="GO:0016020">
    <property type="term" value="C:membrane"/>
    <property type="evidence" value="ECO:0007669"/>
    <property type="project" value="UniProtKB-SubCell"/>
</dbReference>
<evidence type="ECO:0000256" key="7">
    <source>
        <dbReference type="ARBA" id="ARBA00022827"/>
    </source>
</evidence>
<dbReference type="SUPFAM" id="SSF52343">
    <property type="entry name" value="Ferredoxin reductase-like, C-terminal NADP-linked domain"/>
    <property type="match status" value="1"/>
</dbReference>
<feature type="domain" description="FAD-binding FR-type" evidence="14">
    <location>
        <begin position="210"/>
        <end position="311"/>
    </location>
</feature>
<comment type="cofactor">
    <cofactor evidence="1">
        <name>FAD</name>
        <dbReference type="ChEBI" id="CHEBI:57692"/>
    </cofactor>
</comment>
<reference evidence="15 16" key="1">
    <citation type="journal article" date="2000" name="Arch. Microbiol.">
        <title>Rhodobaca bogoriensis gen. nov. and sp. nov., an alkaliphilic purple nonsulfur bacterium from African Rift Valley soda lakes.</title>
        <authorList>
            <person name="Milford A.D."/>
            <person name="Achenbach L.A."/>
            <person name="Jung D.O."/>
            <person name="Madigan M.T."/>
        </authorList>
    </citation>
    <scope>NUCLEOTIDE SEQUENCE [LARGE SCALE GENOMIC DNA]</scope>
    <source>
        <strain evidence="15 16">2376</strain>
    </source>
</reference>
<keyword evidence="4 13" id="KW-0812">Transmembrane</keyword>
<name>A0A7Z0HZ64_9RHOB</name>
<accession>A0A7Z0HZ64</accession>
<dbReference type="InterPro" id="IPR017938">
    <property type="entry name" value="Riboflavin_synthase-like_b-brl"/>
</dbReference>
<evidence type="ECO:0000259" key="14">
    <source>
        <dbReference type="PROSITE" id="PS51384"/>
    </source>
</evidence>
<keyword evidence="5" id="KW-0001">2Fe-2S</keyword>
<dbReference type="PANTHER" id="PTHR47354:SF8">
    <property type="entry name" value="1,2-PHENYLACETYL-COA EPOXIDASE, SUBUNIT E"/>
    <property type="match status" value="1"/>
</dbReference>
<organism evidence="15 16">
    <name type="scientific">Rhabdonatronobacter sediminivivens</name>
    <dbReference type="NCBI Taxonomy" id="2743469"/>
    <lineage>
        <taxon>Bacteria</taxon>
        <taxon>Pseudomonadati</taxon>
        <taxon>Pseudomonadota</taxon>
        <taxon>Alphaproteobacteria</taxon>
        <taxon>Rhodobacterales</taxon>
        <taxon>Paracoccaceae</taxon>
        <taxon>Rhabdonatronobacter</taxon>
    </lineage>
</organism>
<evidence type="ECO:0000256" key="13">
    <source>
        <dbReference type="SAM" id="Phobius"/>
    </source>
</evidence>
<dbReference type="InterPro" id="IPR013130">
    <property type="entry name" value="Fe3_Rdtase_TM_dom"/>
</dbReference>
<sequence length="482" mass="51998">MHAILPRFSGRTLAMIYLLGMAVPLALALAQRVAPAALWEYAAAALGIVALAGMAVQFVTSGRFEAASGQLGIDKIMSFHKIAAWWLLLAVLAHPLLYVLPTWAADPALARIRLEFYVTDPGYRSGVGALGALLLLVVSSALRERLPLPYELWRATHVVLALVAVIGGLHHAIAVGRFSAEGPVAGFWWLLGAGIAAVMATLYGWRWWHLHRHPWRLQAVTKRADRMWELDIQPAPGTPPLPYHAGQFVWMTDRGRRFPLLDHPFSIADSPARPGLSLLIKEAGDYTSQIGQLPEGCSIGIDGPYGEFTLEAHDPAAVLLIGGGVGIAPLLGILRDMAERGDRRPVRLAYAVGQPQNFACLEELRRIAADAGLDLKLWLLTEDGPAEPDMAQGRLTPERLRAMLEGLDPARTKAMICGPGPMVVAVSDALLDLGLPMANVIYERFDYAGGTRSRQDRARTRAFVSVGAALGVLVAGFAVLAG</sequence>
<feature type="transmembrane region" description="Helical" evidence="13">
    <location>
        <begin position="41"/>
        <end position="61"/>
    </location>
</feature>
<evidence type="ECO:0000256" key="5">
    <source>
        <dbReference type="ARBA" id="ARBA00022714"/>
    </source>
</evidence>